<keyword evidence="2" id="KW-0472">Membrane</keyword>
<dbReference type="Pfam" id="PF07715">
    <property type="entry name" value="Plug"/>
    <property type="match status" value="1"/>
</dbReference>
<dbReference type="Gene3D" id="2.40.170.20">
    <property type="entry name" value="TonB-dependent receptor, beta-barrel domain"/>
    <property type="match status" value="2"/>
</dbReference>
<dbReference type="EMBL" id="SOQZ01000004">
    <property type="protein sequence ID" value="TDY11470.1"/>
    <property type="molecule type" value="Genomic_DNA"/>
</dbReference>
<organism evidence="5 6">
    <name type="scientific">Meridianimaribacter flavus</name>
    <dbReference type="NCBI Taxonomy" id="571115"/>
    <lineage>
        <taxon>Bacteria</taxon>
        <taxon>Pseudomonadati</taxon>
        <taxon>Bacteroidota</taxon>
        <taxon>Flavobacteriia</taxon>
        <taxon>Flavobacteriales</taxon>
        <taxon>Flavobacteriaceae</taxon>
        <taxon>Meridianimaribacter</taxon>
    </lineage>
</organism>
<accession>A0ABY2G5S6</accession>
<evidence type="ECO:0000259" key="4">
    <source>
        <dbReference type="Pfam" id="PF07715"/>
    </source>
</evidence>
<proteinExistence type="predicted"/>
<comment type="subcellular location">
    <subcellularLocation>
        <location evidence="1">Cell outer membrane</location>
    </subcellularLocation>
</comment>
<evidence type="ECO:0000313" key="5">
    <source>
        <dbReference type="EMBL" id="TDY11470.1"/>
    </source>
</evidence>
<keyword evidence="6" id="KW-1185">Reference proteome</keyword>
<evidence type="ECO:0000256" key="1">
    <source>
        <dbReference type="ARBA" id="ARBA00004442"/>
    </source>
</evidence>
<name>A0ABY2G5S6_9FLAO</name>
<dbReference type="SUPFAM" id="SSF56935">
    <property type="entry name" value="Porins"/>
    <property type="match status" value="1"/>
</dbReference>
<sequence>MMLLSYLAFSQEEAKFYIGFNEEPLASAFETIEHTYNIRLSYDAQLTSGKSITITPQYLALTDLLFIVENQLSLSFEFINERYIIVHSIESSLQLQKLERIVITSYLTQGISKQENASFKIKPNRLGVLPGLTEPDVLESIQLLPGVISPNETASGLIVRGGKLDQNRVIWDGINMYHKGHLFGMLSPFNSYATDEIEFINKGSHPRYGERASSVINMSTTKSVANTTKAQIGLNGIHTDAFLETPLIENKLAVQASIRSSYTNLYQSYTFDQLAKKVFESTKISDVENSNNDFSFLDYNVKLNFKPNTKHSIFASMISINNELDYTVSGTDNKMFNDVMQISNSGYGLGWEAQWQPKLKQVTNLFFSEYELDYNYITFEDEEEQSNFEKRNVIYDSGISTEIQYQLNSQQDLTLGYQYVLKDVGYIFKNTANLEFILDQDDSKIQTHSIYANYDYKNPKLFNVSIGARATYYEELDAFRLEPRLLLYKTLLKNLTLQLSGEAKHQILSKIDETVISDLSLENRLWRLANGKEFPIISSKQASLGFIYENKGWMLDVDGYYKTMDNITALSFGFLNPENSQYNIGERDVVGVDVFLKKRYNKINSWIGYGFNHSRSKYENLNDERAFTSRSNVLHAVTAAVSYKLSDFQMALGWRWQTGKPFTASTVTEDGYEFNEGINTERLPNYHRLDFSSTYDFSFSNRNKLKGKVGLSIRNIYNQNNLINREYIGNNDFENEIERIDKFSLGLTPNLMFRLYW</sequence>
<dbReference type="InterPro" id="IPR036942">
    <property type="entry name" value="Beta-barrel_TonB_sf"/>
</dbReference>
<feature type="domain" description="TonB-dependent receptor plug" evidence="4">
    <location>
        <begin position="136"/>
        <end position="213"/>
    </location>
</feature>
<dbReference type="InterPro" id="IPR037066">
    <property type="entry name" value="Plug_dom_sf"/>
</dbReference>
<evidence type="ECO:0000256" key="2">
    <source>
        <dbReference type="ARBA" id="ARBA00023136"/>
    </source>
</evidence>
<dbReference type="Gene3D" id="2.170.130.10">
    <property type="entry name" value="TonB-dependent receptor, plug domain"/>
    <property type="match status" value="1"/>
</dbReference>
<dbReference type="RefSeq" id="WP_134200327.1">
    <property type="nucleotide sequence ID" value="NZ_SOQZ01000004.1"/>
</dbReference>
<comment type="caution">
    <text evidence="5">The sequence shown here is derived from an EMBL/GenBank/DDBJ whole genome shotgun (WGS) entry which is preliminary data.</text>
</comment>
<evidence type="ECO:0000256" key="3">
    <source>
        <dbReference type="ARBA" id="ARBA00023237"/>
    </source>
</evidence>
<evidence type="ECO:0000313" key="6">
    <source>
        <dbReference type="Proteomes" id="UP000294930"/>
    </source>
</evidence>
<dbReference type="Proteomes" id="UP000294930">
    <property type="component" value="Unassembled WGS sequence"/>
</dbReference>
<reference evidence="5 6" key="1">
    <citation type="submission" date="2019-03" db="EMBL/GenBank/DDBJ databases">
        <title>Genomic Encyclopedia of Type Strains, Phase III (KMG-III): the genomes of soil and plant-associated and newly described type strains.</title>
        <authorList>
            <person name="Whitman W."/>
        </authorList>
    </citation>
    <scope>NUCLEOTIDE SEQUENCE [LARGE SCALE GENOMIC DNA]</scope>
    <source>
        <strain evidence="5 6">CGMCC 1.10957</strain>
    </source>
</reference>
<gene>
    <name evidence="5" type="ORF">A8975_2108</name>
</gene>
<dbReference type="InterPro" id="IPR012910">
    <property type="entry name" value="Plug_dom"/>
</dbReference>
<dbReference type="Gene3D" id="3.55.50.30">
    <property type="match status" value="1"/>
</dbReference>
<keyword evidence="3" id="KW-0998">Cell outer membrane</keyword>
<protein>
    <submittedName>
        <fullName evidence="5">TonB-dependent receptor-like protein</fullName>
    </submittedName>
</protein>